<dbReference type="Gene3D" id="3.40.50.300">
    <property type="entry name" value="P-loop containing nucleotide triphosphate hydrolases"/>
    <property type="match status" value="1"/>
</dbReference>
<dbReference type="SUPFAM" id="SSF52540">
    <property type="entry name" value="P-loop containing nucleoside triphosphate hydrolases"/>
    <property type="match status" value="1"/>
</dbReference>
<dbReference type="EMBL" id="SSOC01000001">
    <property type="protein sequence ID" value="THF67600.1"/>
    <property type="molecule type" value="Genomic_DNA"/>
</dbReference>
<sequence length="253" mass="28396">MGLNTPPKTKTELCETHGEFESRCYLGSVWTKCPACSAEAVAKAREAEEAKARAERVAAWQRKIGDAGIPERFRDRRLETYVARTEGQRRALAFARSYADGFDAALKTGRSALFIGKPGTGKTHLAVGIGLQIMERDSRSALFLTVMRAVRRVKDTWGRSSTQSESEAIASLVFPDLLILDEVGVQFGSDAERLILFDVLNERYEKRRPTLLLSNFTRDEVQAFLGERIFDRLREDGGEFIPFDWESHRGGMA</sequence>
<dbReference type="GO" id="GO:0006260">
    <property type="term" value="P:DNA replication"/>
    <property type="evidence" value="ECO:0007669"/>
    <property type="project" value="TreeGrafter"/>
</dbReference>
<evidence type="ECO:0000313" key="3">
    <source>
        <dbReference type="Proteomes" id="UP000308430"/>
    </source>
</evidence>
<dbReference type="SMART" id="SM00382">
    <property type="entry name" value="AAA"/>
    <property type="match status" value="1"/>
</dbReference>
<keyword evidence="3" id="KW-1185">Reference proteome</keyword>
<dbReference type="GO" id="GO:0005524">
    <property type="term" value="F:ATP binding"/>
    <property type="evidence" value="ECO:0007669"/>
    <property type="project" value="InterPro"/>
</dbReference>
<dbReference type="InterPro" id="IPR003593">
    <property type="entry name" value="AAA+_ATPase"/>
</dbReference>
<dbReference type="CDD" id="cd00009">
    <property type="entry name" value="AAA"/>
    <property type="match status" value="1"/>
</dbReference>
<feature type="domain" description="AAA+ ATPase" evidence="1">
    <location>
        <begin position="108"/>
        <end position="236"/>
    </location>
</feature>
<organism evidence="2 3">
    <name type="scientific">Pseudothauera nasutitermitis</name>
    <dbReference type="NCBI Taxonomy" id="2565930"/>
    <lineage>
        <taxon>Bacteria</taxon>
        <taxon>Pseudomonadati</taxon>
        <taxon>Pseudomonadota</taxon>
        <taxon>Betaproteobacteria</taxon>
        <taxon>Rhodocyclales</taxon>
        <taxon>Zoogloeaceae</taxon>
        <taxon>Pseudothauera</taxon>
    </lineage>
</organism>
<dbReference type="OrthoDB" id="9773429at2"/>
<dbReference type="InterPro" id="IPR002611">
    <property type="entry name" value="IstB_ATP-bd"/>
</dbReference>
<dbReference type="Proteomes" id="UP000308430">
    <property type="component" value="Unassembled WGS sequence"/>
</dbReference>
<dbReference type="AlphaFoldDB" id="A0A4S4B4F6"/>
<reference evidence="2 3" key="1">
    <citation type="submission" date="2019-04" db="EMBL/GenBank/DDBJ databases">
        <title>Azoarcus nasutitermitis sp. nov. isolated from termite nest.</title>
        <authorList>
            <person name="Lin S.-Y."/>
            <person name="Hameed A."/>
            <person name="Hsu Y.-H."/>
            <person name="Young C.-C."/>
        </authorList>
    </citation>
    <scope>NUCLEOTIDE SEQUENCE [LARGE SCALE GENOMIC DNA]</scope>
    <source>
        <strain evidence="2 3">CC-YHH838</strain>
    </source>
</reference>
<name>A0A4S4B4F6_9RHOO</name>
<gene>
    <name evidence="2" type="ORF">E6C76_03915</name>
</gene>
<accession>A0A4S4B4F6</accession>
<dbReference type="Pfam" id="PF01695">
    <property type="entry name" value="IstB_IS21"/>
    <property type="match status" value="1"/>
</dbReference>
<evidence type="ECO:0000313" key="2">
    <source>
        <dbReference type="EMBL" id="THF67600.1"/>
    </source>
</evidence>
<dbReference type="PANTHER" id="PTHR30050">
    <property type="entry name" value="CHROMOSOMAL REPLICATION INITIATOR PROTEIN DNAA"/>
    <property type="match status" value="1"/>
</dbReference>
<proteinExistence type="predicted"/>
<evidence type="ECO:0000259" key="1">
    <source>
        <dbReference type="SMART" id="SM00382"/>
    </source>
</evidence>
<dbReference type="InterPro" id="IPR027417">
    <property type="entry name" value="P-loop_NTPase"/>
</dbReference>
<dbReference type="PANTHER" id="PTHR30050:SF4">
    <property type="entry name" value="ATP-BINDING PROTEIN RV3427C IN INSERTION SEQUENCE-RELATED"/>
    <property type="match status" value="1"/>
</dbReference>
<protein>
    <submittedName>
        <fullName evidence="2">DNA replication protein DnaC</fullName>
    </submittedName>
</protein>
<comment type="caution">
    <text evidence="2">The sequence shown here is derived from an EMBL/GenBank/DDBJ whole genome shotgun (WGS) entry which is preliminary data.</text>
</comment>